<protein>
    <recommendedName>
        <fullName evidence="2">Pectinesterase inhibitor domain-containing protein</fullName>
    </recommendedName>
</protein>
<evidence type="ECO:0000313" key="3">
    <source>
        <dbReference type="EMBL" id="MCE2055427.1"/>
    </source>
</evidence>
<feature type="domain" description="Pectinesterase inhibitor" evidence="2">
    <location>
        <begin position="50"/>
        <end position="131"/>
    </location>
</feature>
<keyword evidence="1" id="KW-0732">Signal</keyword>
<dbReference type="InterPro" id="IPR006501">
    <property type="entry name" value="Pectinesterase_inhib_dom"/>
</dbReference>
<organism evidence="3 4">
    <name type="scientific">Datura stramonium</name>
    <name type="common">Jimsonweed</name>
    <name type="synonym">Common thornapple</name>
    <dbReference type="NCBI Taxonomy" id="4076"/>
    <lineage>
        <taxon>Eukaryota</taxon>
        <taxon>Viridiplantae</taxon>
        <taxon>Streptophyta</taxon>
        <taxon>Embryophyta</taxon>
        <taxon>Tracheophyta</taxon>
        <taxon>Spermatophyta</taxon>
        <taxon>Magnoliopsida</taxon>
        <taxon>eudicotyledons</taxon>
        <taxon>Gunneridae</taxon>
        <taxon>Pentapetalae</taxon>
        <taxon>asterids</taxon>
        <taxon>lamiids</taxon>
        <taxon>Solanales</taxon>
        <taxon>Solanaceae</taxon>
        <taxon>Solanoideae</taxon>
        <taxon>Datureae</taxon>
        <taxon>Datura</taxon>
    </lineage>
</organism>
<dbReference type="InterPro" id="IPR035513">
    <property type="entry name" value="Invertase/methylesterase_inhib"/>
</dbReference>
<feature type="signal peptide" evidence="1">
    <location>
        <begin position="1"/>
        <end position="24"/>
    </location>
</feature>
<proteinExistence type="predicted"/>
<dbReference type="Pfam" id="PF04043">
    <property type="entry name" value="PMEI"/>
    <property type="match status" value="1"/>
</dbReference>
<dbReference type="Gene3D" id="1.20.140.40">
    <property type="entry name" value="Invertase/pectin methylesterase inhibitor family protein"/>
    <property type="match status" value="1"/>
</dbReference>
<reference evidence="3 4" key="1">
    <citation type="journal article" date="2021" name="BMC Genomics">
        <title>Datura genome reveals duplications of psychoactive alkaloid biosynthetic genes and high mutation rate following tissue culture.</title>
        <authorList>
            <person name="Rajewski A."/>
            <person name="Carter-House D."/>
            <person name="Stajich J."/>
            <person name="Litt A."/>
        </authorList>
    </citation>
    <scope>NUCLEOTIDE SEQUENCE [LARGE SCALE GENOMIC DNA]</scope>
    <source>
        <strain evidence="3">AR-01</strain>
    </source>
</reference>
<evidence type="ECO:0000256" key="1">
    <source>
        <dbReference type="SAM" id="SignalP"/>
    </source>
</evidence>
<dbReference type="EMBL" id="JACEIK010006285">
    <property type="protein sequence ID" value="MCE2055427.1"/>
    <property type="molecule type" value="Genomic_DNA"/>
</dbReference>
<evidence type="ECO:0000313" key="4">
    <source>
        <dbReference type="Proteomes" id="UP000823775"/>
    </source>
</evidence>
<dbReference type="Proteomes" id="UP000823775">
    <property type="component" value="Unassembled WGS sequence"/>
</dbReference>
<dbReference type="CDD" id="cd15800">
    <property type="entry name" value="PMEI-like_2"/>
    <property type="match status" value="1"/>
</dbReference>
<comment type="caution">
    <text evidence="3">The sequence shown here is derived from an EMBL/GenBank/DDBJ whole genome shotgun (WGS) entry which is preliminary data.</text>
</comment>
<evidence type="ECO:0000259" key="2">
    <source>
        <dbReference type="Pfam" id="PF04043"/>
    </source>
</evidence>
<gene>
    <name evidence="3" type="ORF">HAX54_042558</name>
</gene>
<sequence>MAPLTQTFLVIAISLFLTIPSNNALVNVPLKTPQPVSNVNVPAVVEATLADSMTKTRDFIQNVIAKRLAVPTTLDHFTKDCLETCKEVYGNAIDSMKKATQNVKENNFYKANVDLSAVYSFLETCSDCIVTTKQNDLPFQNFQKWAKGIATDCLDKVNKAYYKN</sequence>
<feature type="chain" id="PRO_5046624484" description="Pectinesterase inhibitor domain-containing protein" evidence="1">
    <location>
        <begin position="25"/>
        <end position="164"/>
    </location>
</feature>
<name>A0ABS8W3E6_DATST</name>
<keyword evidence="4" id="KW-1185">Reference proteome</keyword>
<accession>A0ABS8W3E6</accession>
<dbReference type="SUPFAM" id="SSF101148">
    <property type="entry name" value="Plant invertase/pectin methylesterase inhibitor"/>
    <property type="match status" value="1"/>
</dbReference>